<dbReference type="InterPro" id="IPR006553">
    <property type="entry name" value="Leu-rich_rpt_Cys-con_subtyp"/>
</dbReference>
<dbReference type="SMART" id="SM00367">
    <property type="entry name" value="LRR_CC"/>
    <property type="match status" value="2"/>
</dbReference>
<evidence type="ECO:0000313" key="3">
    <source>
        <dbReference type="Proteomes" id="UP001187192"/>
    </source>
</evidence>
<dbReference type="SUPFAM" id="SSF52047">
    <property type="entry name" value="RNI-like"/>
    <property type="match status" value="1"/>
</dbReference>
<evidence type="ECO:0000259" key="1">
    <source>
        <dbReference type="Pfam" id="PF00646"/>
    </source>
</evidence>
<comment type="caution">
    <text evidence="2">The sequence shown here is derived from an EMBL/GenBank/DDBJ whole genome shotgun (WGS) entry which is preliminary data.</text>
</comment>
<keyword evidence="3" id="KW-1185">Reference proteome</keyword>
<dbReference type="InterPro" id="IPR001810">
    <property type="entry name" value="F-box_dom"/>
</dbReference>
<evidence type="ECO:0000313" key="2">
    <source>
        <dbReference type="EMBL" id="GMN38492.1"/>
    </source>
</evidence>
<dbReference type="InterPro" id="IPR032675">
    <property type="entry name" value="LRR_dom_sf"/>
</dbReference>
<accession>A0AA87ZQR3</accession>
<sequence>MEISEAETEQRTTAGPPHEALFLALAYLPVLELLAMSEVCSSLRDSVKNDDIIPWLNVVVERPLNKRLCDRTLMRIAAMAKGKLTTLSLFHCSKITDHGLQWVADHNPLLNKLLIPGCTGLTPQGVIRAVKTLSENGHTVKSLRINGIYNIQKHHLETLHSYLQIPTSQQRLEHHVDEPLIDLQICPRCDQPRVVFVCPIKSCEIKKEKSTVTDCRGCSFCVPRCTECGVCFNESEEDEEAVCGDDLCSNCWLRLPKCSLCNKPYCTRHAKEKCRYSSGSTQFVCDACNAKFVERLYDSDEE</sequence>
<feature type="domain" description="F-box" evidence="1">
    <location>
        <begin position="17"/>
        <end position="52"/>
    </location>
</feature>
<gene>
    <name evidence="2" type="ORF">TIFTF001_007723</name>
</gene>
<organism evidence="2 3">
    <name type="scientific">Ficus carica</name>
    <name type="common">Common fig</name>
    <dbReference type="NCBI Taxonomy" id="3494"/>
    <lineage>
        <taxon>Eukaryota</taxon>
        <taxon>Viridiplantae</taxon>
        <taxon>Streptophyta</taxon>
        <taxon>Embryophyta</taxon>
        <taxon>Tracheophyta</taxon>
        <taxon>Spermatophyta</taxon>
        <taxon>Magnoliopsida</taxon>
        <taxon>eudicotyledons</taxon>
        <taxon>Gunneridae</taxon>
        <taxon>Pentapetalae</taxon>
        <taxon>rosids</taxon>
        <taxon>fabids</taxon>
        <taxon>Rosales</taxon>
        <taxon>Moraceae</taxon>
        <taxon>Ficeae</taxon>
        <taxon>Ficus</taxon>
    </lineage>
</organism>
<dbReference type="AlphaFoldDB" id="A0AA87ZQR3"/>
<dbReference type="EMBL" id="BTGU01000008">
    <property type="protein sequence ID" value="GMN38492.1"/>
    <property type="molecule type" value="Genomic_DNA"/>
</dbReference>
<dbReference type="Proteomes" id="UP001187192">
    <property type="component" value="Unassembled WGS sequence"/>
</dbReference>
<dbReference type="PANTHER" id="PTHR13382">
    <property type="entry name" value="MITOCHONDRIAL ATP SYNTHASE COUPLING FACTOR B"/>
    <property type="match status" value="1"/>
</dbReference>
<dbReference type="Gramene" id="FCD_00018719-RA">
    <property type="protein sequence ID" value="FCD_00018719-RA:cds"/>
    <property type="gene ID" value="FCD_00018719"/>
</dbReference>
<dbReference type="GO" id="GO:0005737">
    <property type="term" value="C:cytoplasm"/>
    <property type="evidence" value="ECO:0007669"/>
    <property type="project" value="TreeGrafter"/>
</dbReference>
<proteinExistence type="predicted"/>
<dbReference type="Pfam" id="PF00646">
    <property type="entry name" value="F-box"/>
    <property type="match status" value="1"/>
</dbReference>
<dbReference type="InterPro" id="IPR050648">
    <property type="entry name" value="F-box_LRR-repeat"/>
</dbReference>
<dbReference type="Gene3D" id="3.80.10.10">
    <property type="entry name" value="Ribonuclease Inhibitor"/>
    <property type="match status" value="1"/>
</dbReference>
<reference evidence="2" key="1">
    <citation type="submission" date="2023-07" db="EMBL/GenBank/DDBJ databases">
        <title>draft genome sequence of fig (Ficus carica).</title>
        <authorList>
            <person name="Takahashi T."/>
            <person name="Nishimura K."/>
        </authorList>
    </citation>
    <scope>NUCLEOTIDE SEQUENCE</scope>
</reference>
<dbReference type="PANTHER" id="PTHR13382:SF16">
    <property type="entry name" value="F-BOX PROTEIN SKIP28"/>
    <property type="match status" value="1"/>
</dbReference>
<name>A0AA87ZQR3_FICCA</name>
<protein>
    <recommendedName>
        <fullName evidence="1">F-box domain-containing protein</fullName>
    </recommendedName>
</protein>